<dbReference type="Proteomes" id="UP001336250">
    <property type="component" value="Unassembled WGS sequence"/>
</dbReference>
<organism evidence="2 3">
    <name type="scientific">Aquincola agrisoli</name>
    <dbReference type="NCBI Taxonomy" id="3119538"/>
    <lineage>
        <taxon>Bacteria</taxon>
        <taxon>Pseudomonadati</taxon>
        <taxon>Pseudomonadota</taxon>
        <taxon>Betaproteobacteria</taxon>
        <taxon>Burkholderiales</taxon>
        <taxon>Sphaerotilaceae</taxon>
        <taxon>Aquincola</taxon>
    </lineage>
</organism>
<dbReference type="Pfam" id="PF05488">
    <property type="entry name" value="PAAR_motif"/>
    <property type="match status" value="1"/>
</dbReference>
<comment type="caution">
    <text evidence="2">The sequence shown here is derived from an EMBL/GenBank/DDBJ whole genome shotgun (WGS) entry which is preliminary data.</text>
</comment>
<protein>
    <submittedName>
        <fullName evidence="2">PAAR domain-containing protein</fullName>
    </submittedName>
</protein>
<accession>A0AAW9QBV0</accession>
<evidence type="ECO:0000313" key="3">
    <source>
        <dbReference type="Proteomes" id="UP001336250"/>
    </source>
</evidence>
<sequence length="88" mass="9242">MAQRPIACIGDTTSHGGRVVSGSPHSRILGRPVARLGDTVTCPRCRPHRFAIVEGSETHRVDGRPVARDGDRAACGAVLIAARSATTQ</sequence>
<gene>
    <name evidence="2" type="ORF">V4F39_03095</name>
</gene>
<dbReference type="AlphaFoldDB" id="A0AAW9QBV0"/>
<evidence type="ECO:0000256" key="1">
    <source>
        <dbReference type="SAM" id="MobiDB-lite"/>
    </source>
</evidence>
<name>A0AAW9QBV0_9BURK</name>
<reference evidence="2 3" key="1">
    <citation type="submission" date="2024-02" db="EMBL/GenBank/DDBJ databases">
        <title>Genome sequence of Aquincola sp. MAHUQ-54.</title>
        <authorList>
            <person name="Huq M.A."/>
        </authorList>
    </citation>
    <scope>NUCLEOTIDE SEQUENCE [LARGE SCALE GENOMIC DNA]</scope>
    <source>
        <strain evidence="2 3">MAHUQ-54</strain>
    </source>
</reference>
<feature type="region of interest" description="Disordered" evidence="1">
    <location>
        <begin position="1"/>
        <end position="26"/>
    </location>
</feature>
<keyword evidence="3" id="KW-1185">Reference proteome</keyword>
<dbReference type="RefSeq" id="WP_332287783.1">
    <property type="nucleotide sequence ID" value="NZ_JAZIBG010000009.1"/>
</dbReference>
<evidence type="ECO:0000313" key="2">
    <source>
        <dbReference type="EMBL" id="MEF7612882.1"/>
    </source>
</evidence>
<dbReference type="InterPro" id="IPR008727">
    <property type="entry name" value="PAAR_motif"/>
</dbReference>
<dbReference type="Gene3D" id="2.60.200.60">
    <property type="match status" value="1"/>
</dbReference>
<dbReference type="EMBL" id="JAZIBG010000009">
    <property type="protein sequence ID" value="MEF7612882.1"/>
    <property type="molecule type" value="Genomic_DNA"/>
</dbReference>
<dbReference type="CDD" id="cd14744">
    <property type="entry name" value="PAAR_CT_2"/>
    <property type="match status" value="1"/>
</dbReference>
<proteinExistence type="predicted"/>